<evidence type="ECO:0000256" key="11">
    <source>
        <dbReference type="RuleBase" id="RU003313"/>
    </source>
</evidence>
<evidence type="ECO:0000256" key="10">
    <source>
        <dbReference type="ARBA" id="ARBA00023134"/>
    </source>
</evidence>
<evidence type="ECO:0000256" key="2">
    <source>
        <dbReference type="ARBA" id="ARBA00011043"/>
    </source>
</evidence>
<sequence>MARVLRHLAPTLQSRVWKEIWQPPLLLAGRRLAICSFRASSLSSSHSESNSSNSLRNSARISILHRDARIVESDKTDGDSGSKYTYEDTIAAIVTSLGGEDGSVAIVRLSGSSAVSIAGQLFRPARKSRDGTPWEPKSHRVEYGTVVDSSGAIIDEVLVVPMLAPRSYTREDVVELQCHGGSICVHRVLQLCLQSGARLAKPGEFSLRAFLNGRLDLSQAENVAELISAKTSVAAEAALAGLQGGLSSLVHDLRAECLELLGDIEARLDFEDEMPVLEQSDVISRVDSMLDRLQGALGTARRGELLQAGLQVAIVGRPNVGKSSLLNAWSQSSKAIVTDIPGTTRDVVEADVVVGGIRVNLLDTAGIRDTDDIVESIGVQRSKAAAVGADVVLMVVSASDGWTGEDNKIFQEMWGDHAYTEAGDRASRNGSHDFSKFGGAPSVLVINKVDTASPTSVILPDYVSKAFSAIVPTCAPQSMGINNLEAALLKLVGIGEVTSGGRQWAANQCRGRPSSFYVPVRLWRG</sequence>
<dbReference type="InterPro" id="IPR027266">
    <property type="entry name" value="TrmE/GcvT-like"/>
</dbReference>
<keyword evidence="7" id="KW-0378">Hydrolase</keyword>
<dbReference type="EMBL" id="JBJQOH010000003">
    <property type="protein sequence ID" value="KAL3690691.1"/>
    <property type="molecule type" value="Genomic_DNA"/>
</dbReference>
<evidence type="ECO:0000313" key="13">
    <source>
        <dbReference type="EMBL" id="KAL3690691.1"/>
    </source>
</evidence>
<keyword evidence="9" id="KW-0630">Potassium</keyword>
<keyword evidence="6 11" id="KW-0547">Nucleotide-binding</keyword>
<name>A0ABD3HIF5_9MARC</name>
<dbReference type="GO" id="GO:0005525">
    <property type="term" value="F:GTP binding"/>
    <property type="evidence" value="ECO:0007669"/>
    <property type="project" value="UniProtKB-KW"/>
</dbReference>
<dbReference type="InterPro" id="IPR031168">
    <property type="entry name" value="G_TrmE"/>
</dbReference>
<dbReference type="InterPro" id="IPR027368">
    <property type="entry name" value="MnmE_dom2"/>
</dbReference>
<dbReference type="InterPro" id="IPR025867">
    <property type="entry name" value="MnmE_helical"/>
</dbReference>
<evidence type="ECO:0000256" key="1">
    <source>
        <dbReference type="ARBA" id="ARBA00004229"/>
    </source>
</evidence>
<dbReference type="PROSITE" id="PS51709">
    <property type="entry name" value="G_TRME"/>
    <property type="match status" value="1"/>
</dbReference>
<keyword evidence="3" id="KW-0963">Cytoplasm</keyword>
<dbReference type="CDD" id="cd14858">
    <property type="entry name" value="TrmE_N"/>
    <property type="match status" value="1"/>
</dbReference>
<feature type="domain" description="TrmE-type G" evidence="12">
    <location>
        <begin position="309"/>
        <end position="493"/>
    </location>
</feature>
<accession>A0ABD3HIF5</accession>
<dbReference type="GO" id="GO:0009507">
    <property type="term" value="C:chloroplast"/>
    <property type="evidence" value="ECO:0007669"/>
    <property type="project" value="UniProtKB-SubCell"/>
</dbReference>
<dbReference type="AlphaFoldDB" id="A0ABD3HIF5"/>
<organism evidence="13 14">
    <name type="scientific">Riccia sorocarpa</name>
    <dbReference type="NCBI Taxonomy" id="122646"/>
    <lineage>
        <taxon>Eukaryota</taxon>
        <taxon>Viridiplantae</taxon>
        <taxon>Streptophyta</taxon>
        <taxon>Embryophyta</taxon>
        <taxon>Marchantiophyta</taxon>
        <taxon>Marchantiopsida</taxon>
        <taxon>Marchantiidae</taxon>
        <taxon>Marchantiales</taxon>
        <taxon>Ricciaceae</taxon>
        <taxon>Riccia</taxon>
    </lineage>
</organism>
<keyword evidence="4 11" id="KW-0819">tRNA processing</keyword>
<dbReference type="Gene3D" id="3.40.50.300">
    <property type="entry name" value="P-loop containing nucleotide triphosphate hydrolases"/>
    <property type="match status" value="1"/>
</dbReference>
<keyword evidence="14" id="KW-1185">Reference proteome</keyword>
<dbReference type="InterPro" id="IPR006073">
    <property type="entry name" value="GTP-bd"/>
</dbReference>
<dbReference type="InterPro" id="IPR018948">
    <property type="entry name" value="GTP-bd_TrmE_N"/>
</dbReference>
<dbReference type="PANTHER" id="PTHR42714:SF2">
    <property type="entry name" value="TRNA MODIFICATION GTPASE GTPBP3, MITOCHONDRIAL"/>
    <property type="match status" value="1"/>
</dbReference>
<evidence type="ECO:0000256" key="6">
    <source>
        <dbReference type="ARBA" id="ARBA00022741"/>
    </source>
</evidence>
<dbReference type="InterPro" id="IPR004520">
    <property type="entry name" value="GTPase_MnmE"/>
</dbReference>
<dbReference type="PANTHER" id="PTHR42714">
    <property type="entry name" value="TRNA MODIFICATION GTPASE GTPBP3"/>
    <property type="match status" value="1"/>
</dbReference>
<evidence type="ECO:0000256" key="3">
    <source>
        <dbReference type="ARBA" id="ARBA00022490"/>
    </source>
</evidence>
<comment type="subcellular location">
    <subcellularLocation>
        <location evidence="1">Plastid</location>
        <location evidence="1">Chloroplast</location>
    </subcellularLocation>
</comment>
<comment type="similarity">
    <text evidence="2 11">Belongs to the TRAFAC class TrmE-Era-EngA-EngB-Septin-like GTPase superfamily. TrmE GTPase family.</text>
</comment>
<keyword evidence="8" id="KW-0460">Magnesium</keyword>
<dbReference type="NCBIfam" id="TIGR00450">
    <property type="entry name" value="mnmE_trmE_thdF"/>
    <property type="match status" value="1"/>
</dbReference>
<dbReference type="Gene3D" id="3.30.1360.120">
    <property type="entry name" value="Probable tRNA modification gtpase trme, domain 1"/>
    <property type="match status" value="1"/>
</dbReference>
<dbReference type="InterPro" id="IPR005225">
    <property type="entry name" value="Small_GTP-bd"/>
</dbReference>
<keyword evidence="5" id="KW-0479">Metal-binding</keyword>
<dbReference type="FunFam" id="3.40.50.300:FF:000494">
    <property type="entry name" value="tRNA modification GTPase MnmE"/>
    <property type="match status" value="1"/>
</dbReference>
<dbReference type="Pfam" id="PF12631">
    <property type="entry name" value="MnmE_helical"/>
    <property type="match status" value="1"/>
</dbReference>
<dbReference type="HAMAP" id="MF_00379">
    <property type="entry name" value="GTPase_MnmE"/>
    <property type="match status" value="1"/>
</dbReference>
<dbReference type="Pfam" id="PF01926">
    <property type="entry name" value="MMR_HSR1"/>
    <property type="match status" value="1"/>
</dbReference>
<dbReference type="Pfam" id="PF10396">
    <property type="entry name" value="TrmE_N"/>
    <property type="match status" value="1"/>
</dbReference>
<dbReference type="NCBIfam" id="TIGR00231">
    <property type="entry name" value="small_GTP"/>
    <property type="match status" value="1"/>
</dbReference>
<comment type="caution">
    <text evidence="13">The sequence shown here is derived from an EMBL/GenBank/DDBJ whole genome shotgun (WGS) entry which is preliminary data.</text>
</comment>
<dbReference type="GO" id="GO:0046872">
    <property type="term" value="F:metal ion binding"/>
    <property type="evidence" value="ECO:0007669"/>
    <property type="project" value="UniProtKB-KW"/>
</dbReference>
<evidence type="ECO:0000256" key="8">
    <source>
        <dbReference type="ARBA" id="ARBA00022842"/>
    </source>
</evidence>
<dbReference type="Gene3D" id="1.20.120.430">
    <property type="entry name" value="tRNA modification GTPase MnmE domain 2"/>
    <property type="match status" value="1"/>
</dbReference>
<evidence type="ECO:0000256" key="7">
    <source>
        <dbReference type="ARBA" id="ARBA00022801"/>
    </source>
</evidence>
<dbReference type="GO" id="GO:0042802">
    <property type="term" value="F:identical protein binding"/>
    <property type="evidence" value="ECO:0007669"/>
    <property type="project" value="UniProtKB-ARBA"/>
</dbReference>
<dbReference type="CDD" id="cd04164">
    <property type="entry name" value="trmE"/>
    <property type="match status" value="1"/>
</dbReference>
<dbReference type="InterPro" id="IPR027417">
    <property type="entry name" value="P-loop_NTPase"/>
</dbReference>
<protein>
    <recommendedName>
        <fullName evidence="12">TrmE-type G domain-containing protein</fullName>
    </recommendedName>
</protein>
<keyword evidence="10 11" id="KW-0342">GTP-binding</keyword>
<dbReference type="GO" id="GO:0008033">
    <property type="term" value="P:tRNA processing"/>
    <property type="evidence" value="ECO:0007669"/>
    <property type="project" value="UniProtKB-KW"/>
</dbReference>
<reference evidence="13 14" key="1">
    <citation type="submission" date="2024-09" db="EMBL/GenBank/DDBJ databases">
        <title>Chromosome-scale assembly of Riccia sorocarpa.</title>
        <authorList>
            <person name="Paukszto L."/>
        </authorList>
    </citation>
    <scope>NUCLEOTIDE SEQUENCE [LARGE SCALE GENOMIC DNA]</scope>
    <source>
        <strain evidence="13">LP-2024</strain>
        <tissue evidence="13">Aerial parts of the thallus</tissue>
    </source>
</reference>
<evidence type="ECO:0000256" key="5">
    <source>
        <dbReference type="ARBA" id="ARBA00022723"/>
    </source>
</evidence>
<evidence type="ECO:0000256" key="4">
    <source>
        <dbReference type="ARBA" id="ARBA00022694"/>
    </source>
</evidence>
<proteinExistence type="inferred from homology"/>
<dbReference type="Proteomes" id="UP001633002">
    <property type="component" value="Unassembled WGS sequence"/>
</dbReference>
<evidence type="ECO:0000256" key="9">
    <source>
        <dbReference type="ARBA" id="ARBA00022958"/>
    </source>
</evidence>
<dbReference type="SUPFAM" id="SSF52540">
    <property type="entry name" value="P-loop containing nucleoside triphosphate hydrolases"/>
    <property type="match status" value="1"/>
</dbReference>
<dbReference type="GO" id="GO:0016787">
    <property type="term" value="F:hydrolase activity"/>
    <property type="evidence" value="ECO:0007669"/>
    <property type="project" value="UniProtKB-KW"/>
</dbReference>
<gene>
    <name evidence="13" type="ORF">R1sor_004342</name>
</gene>
<dbReference type="FunFam" id="3.30.1360.120:FF:000003">
    <property type="entry name" value="tRNA modification GTPase MnmE"/>
    <property type="match status" value="1"/>
</dbReference>
<evidence type="ECO:0000259" key="12">
    <source>
        <dbReference type="PROSITE" id="PS51709"/>
    </source>
</evidence>
<evidence type="ECO:0000313" key="14">
    <source>
        <dbReference type="Proteomes" id="UP001633002"/>
    </source>
</evidence>